<evidence type="ECO:0000313" key="7">
    <source>
        <dbReference type="EMBL" id="REF36154.1"/>
    </source>
</evidence>
<dbReference type="OrthoDB" id="7326703at2"/>
<dbReference type="InterPro" id="IPR011009">
    <property type="entry name" value="Kinase-like_dom_sf"/>
</dbReference>
<evidence type="ECO:0000256" key="4">
    <source>
        <dbReference type="ARBA" id="ARBA00022777"/>
    </source>
</evidence>
<comment type="caution">
    <text evidence="7">The sequence shown here is derived from an EMBL/GenBank/DDBJ whole genome shotgun (WGS) entry which is preliminary data.</text>
</comment>
<evidence type="ECO:0000256" key="5">
    <source>
        <dbReference type="ARBA" id="ARBA00022840"/>
    </source>
</evidence>
<dbReference type="RefSeq" id="WP_115849833.1">
    <property type="nucleotide sequence ID" value="NZ_QTUC01000001.1"/>
</dbReference>
<evidence type="ECO:0000313" key="8">
    <source>
        <dbReference type="Proteomes" id="UP000256485"/>
    </source>
</evidence>
<keyword evidence="2" id="KW-0808">Transferase</keyword>
<proteinExistence type="inferred from homology"/>
<keyword evidence="3" id="KW-0547">Nucleotide-binding</keyword>
<evidence type="ECO:0000259" key="6">
    <source>
        <dbReference type="Pfam" id="PF01636"/>
    </source>
</evidence>
<keyword evidence="5" id="KW-0067">ATP-binding</keyword>
<dbReference type="GO" id="GO:0005524">
    <property type="term" value="F:ATP binding"/>
    <property type="evidence" value="ECO:0007669"/>
    <property type="project" value="UniProtKB-KW"/>
</dbReference>
<dbReference type="PANTHER" id="PTHR34273:SF2">
    <property type="entry name" value="METHYLTHIORIBOSE KINASE"/>
    <property type="match status" value="1"/>
</dbReference>
<dbReference type="AlphaFoldDB" id="A0A3D9VDB3"/>
<evidence type="ECO:0000256" key="3">
    <source>
        <dbReference type="ARBA" id="ARBA00022741"/>
    </source>
</evidence>
<dbReference type="Gene3D" id="3.90.1200.10">
    <property type="match status" value="1"/>
</dbReference>
<dbReference type="Pfam" id="PF01636">
    <property type="entry name" value="APH"/>
    <property type="match status" value="1"/>
</dbReference>
<feature type="domain" description="Aminoglycoside phosphotransferase" evidence="6">
    <location>
        <begin position="28"/>
        <end position="262"/>
    </location>
</feature>
<dbReference type="EMBL" id="QTUC01000001">
    <property type="protein sequence ID" value="REF36154.1"/>
    <property type="molecule type" value="Genomic_DNA"/>
</dbReference>
<organism evidence="7 8">
    <name type="scientific">Thermasporomyces composti</name>
    <dbReference type="NCBI Taxonomy" id="696763"/>
    <lineage>
        <taxon>Bacteria</taxon>
        <taxon>Bacillati</taxon>
        <taxon>Actinomycetota</taxon>
        <taxon>Actinomycetes</taxon>
        <taxon>Propionibacteriales</taxon>
        <taxon>Nocardioidaceae</taxon>
        <taxon>Thermasporomyces</taxon>
    </lineage>
</organism>
<dbReference type="InterPro" id="IPR002575">
    <property type="entry name" value="Aminoglycoside_PTrfase"/>
</dbReference>
<dbReference type="GO" id="GO:0016301">
    <property type="term" value="F:kinase activity"/>
    <property type="evidence" value="ECO:0007669"/>
    <property type="project" value="UniProtKB-KW"/>
</dbReference>
<comment type="similarity">
    <text evidence="1">Belongs to the methylthioribose kinase family.</text>
</comment>
<evidence type="ECO:0000256" key="1">
    <source>
        <dbReference type="ARBA" id="ARBA00010165"/>
    </source>
</evidence>
<dbReference type="PANTHER" id="PTHR34273">
    <property type="entry name" value="METHYLTHIORIBOSE KINASE"/>
    <property type="match status" value="1"/>
</dbReference>
<reference evidence="7 8" key="1">
    <citation type="submission" date="2018-08" db="EMBL/GenBank/DDBJ databases">
        <title>Sequencing the genomes of 1000 actinobacteria strains.</title>
        <authorList>
            <person name="Klenk H.-P."/>
        </authorList>
    </citation>
    <scope>NUCLEOTIDE SEQUENCE [LARGE SCALE GENOMIC DNA]</scope>
    <source>
        <strain evidence="7 8">DSM 22891</strain>
    </source>
</reference>
<dbReference type="SUPFAM" id="SSF56112">
    <property type="entry name" value="Protein kinase-like (PK-like)"/>
    <property type="match status" value="1"/>
</dbReference>
<name>A0A3D9VDB3_THECX</name>
<dbReference type="Proteomes" id="UP000256485">
    <property type="component" value="Unassembled WGS sequence"/>
</dbReference>
<protein>
    <submittedName>
        <fullName evidence="7">5-methylthioribose kinase</fullName>
    </submittedName>
</protein>
<accession>A0A3D9VDB3</accession>
<evidence type="ECO:0000256" key="2">
    <source>
        <dbReference type="ARBA" id="ARBA00022679"/>
    </source>
</evidence>
<gene>
    <name evidence="7" type="ORF">DFJ64_1554</name>
</gene>
<sequence length="337" mass="35839">MTTPLTTDTAVEHLRDRGVLGADVAASATVLDGGVSSATFLVETEGERYVVKQPLPYLSVADVWPARLERAGVEANVLGLFGALTPDHVPRLVDYDPKRFVVTMAAAPPSWVEWRAALLRGAVDPAVGETLGRVLGSWHAATRDDPEVLERFGDLGMFVELRGDPYHRTVAARCPELAGPVLACLDELLAERRCLVHGDFSPKNVLVGADSRVWVLDHEVAHAGNPVFDVAFLLHHLVMKAVHLGARDGAAPPRVHACARAFVDAYAAAGGLATDARSAARHTGALLLARVHGKSRATYLTPDEVSRVSLIGAQGVRGELAGVDDLFGAAVRSDPVD</sequence>
<keyword evidence="8" id="KW-1185">Reference proteome</keyword>
<dbReference type="Gene3D" id="3.30.200.20">
    <property type="entry name" value="Phosphorylase Kinase, domain 1"/>
    <property type="match status" value="1"/>
</dbReference>
<keyword evidence="4 7" id="KW-0418">Kinase</keyword>